<accession>A0ABW4HQV4</accession>
<evidence type="ECO:0000313" key="3">
    <source>
        <dbReference type="EMBL" id="MFD1607716.1"/>
    </source>
</evidence>
<dbReference type="EMBL" id="JBHUDE010000040">
    <property type="protein sequence ID" value="MFD1607716.1"/>
    <property type="molecule type" value="Genomic_DNA"/>
</dbReference>
<keyword evidence="4" id="KW-1185">Reference proteome</keyword>
<proteinExistence type="predicted"/>
<name>A0ABW4HQV4_9BACI</name>
<evidence type="ECO:0000313" key="4">
    <source>
        <dbReference type="Proteomes" id="UP001597221"/>
    </source>
</evidence>
<comment type="caution">
    <text evidence="3">The sequence shown here is derived from an EMBL/GenBank/DDBJ whole genome shotgun (WGS) entry which is preliminary data.</text>
</comment>
<organism evidence="3 4">
    <name type="scientific">Oceanobacillus luteolus</name>
    <dbReference type="NCBI Taxonomy" id="1274358"/>
    <lineage>
        <taxon>Bacteria</taxon>
        <taxon>Bacillati</taxon>
        <taxon>Bacillota</taxon>
        <taxon>Bacilli</taxon>
        <taxon>Bacillales</taxon>
        <taxon>Bacillaceae</taxon>
        <taxon>Oceanobacillus</taxon>
    </lineage>
</organism>
<evidence type="ECO:0000256" key="1">
    <source>
        <dbReference type="SAM" id="Coils"/>
    </source>
</evidence>
<feature type="coiled-coil region" evidence="1">
    <location>
        <begin position="44"/>
        <end position="71"/>
    </location>
</feature>
<protein>
    <submittedName>
        <fullName evidence="3">Uncharacterized protein</fullName>
    </submittedName>
</protein>
<reference evidence="4" key="1">
    <citation type="journal article" date="2019" name="Int. J. Syst. Evol. Microbiol.">
        <title>The Global Catalogue of Microorganisms (GCM) 10K type strain sequencing project: providing services to taxonomists for standard genome sequencing and annotation.</title>
        <authorList>
            <consortium name="The Broad Institute Genomics Platform"/>
            <consortium name="The Broad Institute Genome Sequencing Center for Infectious Disease"/>
            <person name="Wu L."/>
            <person name="Ma J."/>
        </authorList>
    </citation>
    <scope>NUCLEOTIDE SEQUENCE [LARGE SCALE GENOMIC DNA]</scope>
    <source>
        <strain evidence="4">CGMCC 1.12376</strain>
    </source>
</reference>
<sequence length="95" mass="10741">MGLKSIEMQVALPRTQDSGKIQEQVHKQGEHVQSTLTASQLKEDKIKRNRIQELENTNSFLEKNSDTLKQDVYGKQSGGATSRHPFLGKRIDYNG</sequence>
<keyword evidence="1" id="KW-0175">Coiled coil</keyword>
<gene>
    <name evidence="3" type="ORF">ACFSBH_08625</name>
</gene>
<evidence type="ECO:0000256" key="2">
    <source>
        <dbReference type="SAM" id="MobiDB-lite"/>
    </source>
</evidence>
<feature type="region of interest" description="Disordered" evidence="2">
    <location>
        <begin position="71"/>
        <end position="95"/>
    </location>
</feature>
<dbReference type="Proteomes" id="UP001597221">
    <property type="component" value="Unassembled WGS sequence"/>
</dbReference>
<dbReference type="RefSeq" id="WP_251510720.1">
    <property type="nucleotide sequence ID" value="NZ_JAMBON010000001.1"/>
</dbReference>